<dbReference type="SMART" id="SM00132">
    <property type="entry name" value="LIM"/>
    <property type="match status" value="1"/>
</dbReference>
<evidence type="ECO:0000256" key="1">
    <source>
        <dbReference type="ARBA" id="ARBA00022723"/>
    </source>
</evidence>
<evidence type="ECO:0000256" key="3">
    <source>
        <dbReference type="ARBA" id="ARBA00023038"/>
    </source>
</evidence>
<feature type="compositionally biased region" description="Low complexity" evidence="5">
    <location>
        <begin position="101"/>
        <end position="110"/>
    </location>
</feature>
<feature type="domain" description="LIM zinc-binding" evidence="7">
    <location>
        <begin position="1"/>
        <end position="52"/>
    </location>
</feature>
<evidence type="ECO:0000256" key="4">
    <source>
        <dbReference type="PROSITE-ProRule" id="PRU00125"/>
    </source>
</evidence>
<dbReference type="AlphaFoldDB" id="A0A3S5CMS0"/>
<accession>A0A3S5CMS0</accession>
<keyword evidence="2 4" id="KW-0862">Zinc</keyword>
<dbReference type="Pfam" id="PF00412">
    <property type="entry name" value="LIM"/>
    <property type="match status" value="1"/>
</dbReference>
<dbReference type="PANTHER" id="PTHR46767">
    <property type="entry name" value="LIM DOMAIN ONLY PROTEIN 7"/>
    <property type="match status" value="1"/>
</dbReference>
<sequence>MVIESLSLYYHLACFICSRCSCPLGDGQSDASVQIKRGLLYCRLCYRAVSTIGRQTRPAGASNGCNGLVCDQVEVAVETGSAGQQHLQHRPNQHRSQYKNLQPRQQQQQQQHRRLHQSHQSPGVTKYSPLCILKRNLLTPGWGTLIDGASSLLFASYSVFVFLK</sequence>
<proteinExistence type="predicted"/>
<keyword evidence="1 4" id="KW-0479">Metal-binding</keyword>
<dbReference type="PANTHER" id="PTHR46767:SF1">
    <property type="entry name" value="LIM DOMAIN ONLY PROTEIN 7"/>
    <property type="match status" value="1"/>
</dbReference>
<keyword evidence="3 4" id="KW-0440">LIM domain</keyword>
<evidence type="ECO:0000313" key="9">
    <source>
        <dbReference type="Proteomes" id="UP000784294"/>
    </source>
</evidence>
<dbReference type="GO" id="GO:0030155">
    <property type="term" value="P:regulation of cell adhesion"/>
    <property type="evidence" value="ECO:0007669"/>
    <property type="project" value="InterPro"/>
</dbReference>
<dbReference type="CDD" id="cd08368">
    <property type="entry name" value="LIM"/>
    <property type="match status" value="1"/>
</dbReference>
<name>A0A3S5CMS0_9PLAT</name>
<evidence type="ECO:0000313" key="8">
    <source>
        <dbReference type="EMBL" id="VEL21621.1"/>
    </source>
</evidence>
<feature type="compositionally biased region" description="Basic residues" evidence="5">
    <location>
        <begin position="87"/>
        <end position="97"/>
    </location>
</feature>
<dbReference type="Proteomes" id="UP000784294">
    <property type="component" value="Unassembled WGS sequence"/>
</dbReference>
<keyword evidence="6" id="KW-0472">Membrane</keyword>
<keyword evidence="9" id="KW-1185">Reference proteome</keyword>
<keyword evidence="6" id="KW-0812">Transmembrane</keyword>
<comment type="caution">
    <text evidence="8">The sequence shown here is derived from an EMBL/GenBank/DDBJ whole genome shotgun (WGS) entry which is preliminary data.</text>
</comment>
<dbReference type="InterPro" id="IPR029978">
    <property type="entry name" value="LMO-7"/>
</dbReference>
<dbReference type="PROSITE" id="PS50023">
    <property type="entry name" value="LIM_DOMAIN_2"/>
    <property type="match status" value="1"/>
</dbReference>
<dbReference type="GO" id="GO:0046872">
    <property type="term" value="F:metal ion binding"/>
    <property type="evidence" value="ECO:0007669"/>
    <property type="project" value="UniProtKB-KW"/>
</dbReference>
<gene>
    <name evidence="8" type="ORF">PXEA_LOCUS15061</name>
</gene>
<reference evidence="8" key="1">
    <citation type="submission" date="2018-11" db="EMBL/GenBank/DDBJ databases">
        <authorList>
            <consortium name="Pathogen Informatics"/>
        </authorList>
    </citation>
    <scope>NUCLEOTIDE SEQUENCE</scope>
</reference>
<feature type="region of interest" description="Disordered" evidence="5">
    <location>
        <begin position="81"/>
        <end position="123"/>
    </location>
</feature>
<evidence type="ECO:0000256" key="6">
    <source>
        <dbReference type="SAM" id="Phobius"/>
    </source>
</evidence>
<keyword evidence="6" id="KW-1133">Transmembrane helix</keyword>
<evidence type="ECO:0000256" key="2">
    <source>
        <dbReference type="ARBA" id="ARBA00022833"/>
    </source>
</evidence>
<feature type="transmembrane region" description="Helical" evidence="6">
    <location>
        <begin position="141"/>
        <end position="163"/>
    </location>
</feature>
<protein>
    <recommendedName>
        <fullName evidence="7">LIM zinc-binding domain-containing protein</fullName>
    </recommendedName>
</protein>
<organism evidence="8 9">
    <name type="scientific">Protopolystoma xenopodis</name>
    <dbReference type="NCBI Taxonomy" id="117903"/>
    <lineage>
        <taxon>Eukaryota</taxon>
        <taxon>Metazoa</taxon>
        <taxon>Spiralia</taxon>
        <taxon>Lophotrochozoa</taxon>
        <taxon>Platyhelminthes</taxon>
        <taxon>Monogenea</taxon>
        <taxon>Polyopisthocotylea</taxon>
        <taxon>Polystomatidea</taxon>
        <taxon>Polystomatidae</taxon>
        <taxon>Protopolystoma</taxon>
    </lineage>
</organism>
<dbReference type="InterPro" id="IPR001781">
    <property type="entry name" value="Znf_LIM"/>
</dbReference>
<dbReference type="OrthoDB" id="15627at2759"/>
<evidence type="ECO:0000259" key="7">
    <source>
        <dbReference type="PROSITE" id="PS50023"/>
    </source>
</evidence>
<dbReference type="EMBL" id="CAAALY010052235">
    <property type="protein sequence ID" value="VEL21621.1"/>
    <property type="molecule type" value="Genomic_DNA"/>
</dbReference>
<dbReference type="Gene3D" id="2.10.110.10">
    <property type="entry name" value="Cysteine Rich Protein"/>
    <property type="match status" value="1"/>
</dbReference>
<dbReference type="GO" id="GO:0023051">
    <property type="term" value="P:regulation of signaling"/>
    <property type="evidence" value="ECO:0007669"/>
    <property type="project" value="InterPro"/>
</dbReference>
<evidence type="ECO:0000256" key="5">
    <source>
        <dbReference type="SAM" id="MobiDB-lite"/>
    </source>
</evidence>